<dbReference type="InterPro" id="IPR010736">
    <property type="entry name" value="SHIPPO-rpt"/>
</dbReference>
<protein>
    <submittedName>
        <fullName evidence="1">Uncharacterized protein</fullName>
    </submittedName>
</protein>
<dbReference type="Pfam" id="PF07004">
    <property type="entry name" value="SHIPPO-rpt"/>
    <property type="match status" value="2"/>
</dbReference>
<sequence>MTPPLSILFLRSISPDDYEPGPGTYMVKDNVIKKPGKTIGVKLNIRSPGTYMVKDNVIKKPGKTIGVKLNTRSELSLLLPQPNGKQNRS</sequence>
<evidence type="ECO:0000313" key="1">
    <source>
        <dbReference type="EMBL" id="GFN97453.1"/>
    </source>
</evidence>
<dbReference type="AlphaFoldDB" id="A0AAV3ZQ48"/>
<reference evidence="1 2" key="1">
    <citation type="journal article" date="2021" name="Elife">
        <title>Chloroplast acquisition without the gene transfer in kleptoplastic sea slugs, Plakobranchus ocellatus.</title>
        <authorList>
            <person name="Maeda T."/>
            <person name="Takahashi S."/>
            <person name="Yoshida T."/>
            <person name="Shimamura S."/>
            <person name="Takaki Y."/>
            <person name="Nagai Y."/>
            <person name="Toyoda A."/>
            <person name="Suzuki Y."/>
            <person name="Arimoto A."/>
            <person name="Ishii H."/>
            <person name="Satoh N."/>
            <person name="Nishiyama T."/>
            <person name="Hasebe M."/>
            <person name="Maruyama T."/>
            <person name="Minagawa J."/>
            <person name="Obokata J."/>
            <person name="Shigenobu S."/>
        </authorList>
    </citation>
    <scope>NUCLEOTIDE SEQUENCE [LARGE SCALE GENOMIC DNA]</scope>
</reference>
<proteinExistence type="predicted"/>
<organism evidence="1 2">
    <name type="scientific">Plakobranchus ocellatus</name>
    <dbReference type="NCBI Taxonomy" id="259542"/>
    <lineage>
        <taxon>Eukaryota</taxon>
        <taxon>Metazoa</taxon>
        <taxon>Spiralia</taxon>
        <taxon>Lophotrochozoa</taxon>
        <taxon>Mollusca</taxon>
        <taxon>Gastropoda</taxon>
        <taxon>Heterobranchia</taxon>
        <taxon>Euthyneura</taxon>
        <taxon>Panpulmonata</taxon>
        <taxon>Sacoglossa</taxon>
        <taxon>Placobranchoidea</taxon>
        <taxon>Plakobranchidae</taxon>
        <taxon>Plakobranchus</taxon>
    </lineage>
</organism>
<dbReference type="Proteomes" id="UP000735302">
    <property type="component" value="Unassembled WGS sequence"/>
</dbReference>
<name>A0AAV3ZQ48_9GAST</name>
<gene>
    <name evidence="1" type="ORF">PoB_002395900</name>
</gene>
<comment type="caution">
    <text evidence="1">The sequence shown here is derived from an EMBL/GenBank/DDBJ whole genome shotgun (WGS) entry which is preliminary data.</text>
</comment>
<accession>A0AAV3ZQ48</accession>
<evidence type="ECO:0000313" key="2">
    <source>
        <dbReference type="Proteomes" id="UP000735302"/>
    </source>
</evidence>
<dbReference type="EMBL" id="BLXT01002773">
    <property type="protein sequence ID" value="GFN97453.1"/>
    <property type="molecule type" value="Genomic_DNA"/>
</dbReference>
<keyword evidence="2" id="KW-1185">Reference proteome</keyword>